<organism evidence="1">
    <name type="scientific">Anguilla anguilla</name>
    <name type="common">European freshwater eel</name>
    <name type="synonym">Muraena anguilla</name>
    <dbReference type="NCBI Taxonomy" id="7936"/>
    <lineage>
        <taxon>Eukaryota</taxon>
        <taxon>Metazoa</taxon>
        <taxon>Chordata</taxon>
        <taxon>Craniata</taxon>
        <taxon>Vertebrata</taxon>
        <taxon>Euteleostomi</taxon>
        <taxon>Actinopterygii</taxon>
        <taxon>Neopterygii</taxon>
        <taxon>Teleostei</taxon>
        <taxon>Anguilliformes</taxon>
        <taxon>Anguillidae</taxon>
        <taxon>Anguilla</taxon>
    </lineage>
</organism>
<protein>
    <submittedName>
        <fullName evidence="1">Uncharacterized protein</fullName>
    </submittedName>
</protein>
<dbReference type="AlphaFoldDB" id="A0A0E9WCW2"/>
<proteinExistence type="predicted"/>
<reference evidence="1" key="2">
    <citation type="journal article" date="2015" name="Fish Shellfish Immunol.">
        <title>Early steps in the European eel (Anguilla anguilla)-Vibrio vulnificus interaction in the gills: Role of the RtxA13 toxin.</title>
        <authorList>
            <person name="Callol A."/>
            <person name="Pajuelo D."/>
            <person name="Ebbesson L."/>
            <person name="Teles M."/>
            <person name="MacKenzie S."/>
            <person name="Amaro C."/>
        </authorList>
    </citation>
    <scope>NUCLEOTIDE SEQUENCE</scope>
</reference>
<name>A0A0E9WCW2_ANGAN</name>
<dbReference type="EMBL" id="GBXM01021182">
    <property type="protein sequence ID" value="JAH87395.1"/>
    <property type="molecule type" value="Transcribed_RNA"/>
</dbReference>
<evidence type="ECO:0000313" key="1">
    <source>
        <dbReference type="EMBL" id="JAH87395.1"/>
    </source>
</evidence>
<reference evidence="1" key="1">
    <citation type="submission" date="2014-11" db="EMBL/GenBank/DDBJ databases">
        <authorList>
            <person name="Amaro Gonzalez C."/>
        </authorList>
    </citation>
    <scope>NUCLEOTIDE SEQUENCE</scope>
</reference>
<accession>A0A0E9WCW2</accession>
<sequence length="26" mass="3144">MVPHFFFQDYIVNACASFRENRGQYC</sequence>